<organism evidence="1 2">
    <name type="scientific">Lecanicillium saksenae</name>
    <dbReference type="NCBI Taxonomy" id="468837"/>
    <lineage>
        <taxon>Eukaryota</taxon>
        <taxon>Fungi</taxon>
        <taxon>Dikarya</taxon>
        <taxon>Ascomycota</taxon>
        <taxon>Pezizomycotina</taxon>
        <taxon>Sordariomycetes</taxon>
        <taxon>Hypocreomycetidae</taxon>
        <taxon>Hypocreales</taxon>
        <taxon>Cordycipitaceae</taxon>
        <taxon>Lecanicillium</taxon>
    </lineage>
</organism>
<dbReference type="Proteomes" id="UP001148737">
    <property type="component" value="Unassembled WGS sequence"/>
</dbReference>
<accession>A0ACC1R7I1</accession>
<protein>
    <submittedName>
        <fullName evidence="1">Uncharacterized protein</fullName>
    </submittedName>
</protein>
<dbReference type="EMBL" id="JANAKD010000061">
    <property type="protein sequence ID" value="KAJ3498252.1"/>
    <property type="molecule type" value="Genomic_DNA"/>
</dbReference>
<keyword evidence="2" id="KW-1185">Reference proteome</keyword>
<name>A0ACC1R7I1_9HYPO</name>
<sequence>MNTTSIDRFENAISDVLQGMSCRQAAIHWGVPRSTLQDRIHGKPSIRESKEPNQRLSKAQEQHLCGWILTQDAAGNPPSHEQVRASTDAIQKFFKVLEIPAIKKILPTNRYNMDETGLAIGVRDNGLVLRSSAKRIALKKQSRIRSWTTIIECISATGFKTKPLVIFKGNSVQSQWFPLVMDSFRDWYFDATSRGWTNDDIALY</sequence>
<comment type="caution">
    <text evidence="1">The sequence shown here is derived from an EMBL/GenBank/DDBJ whole genome shotgun (WGS) entry which is preliminary data.</text>
</comment>
<proteinExistence type="predicted"/>
<evidence type="ECO:0000313" key="2">
    <source>
        <dbReference type="Proteomes" id="UP001148737"/>
    </source>
</evidence>
<evidence type="ECO:0000313" key="1">
    <source>
        <dbReference type="EMBL" id="KAJ3498252.1"/>
    </source>
</evidence>
<reference evidence="1" key="1">
    <citation type="submission" date="2022-07" db="EMBL/GenBank/DDBJ databases">
        <title>Genome Sequence of Lecanicillium saksenae.</title>
        <authorList>
            <person name="Buettner E."/>
        </authorList>
    </citation>
    <scope>NUCLEOTIDE SEQUENCE</scope>
    <source>
        <strain evidence="1">VT-O1</strain>
    </source>
</reference>
<gene>
    <name evidence="1" type="ORF">NLG97_g1267</name>
</gene>